<evidence type="ECO:0000256" key="3">
    <source>
        <dbReference type="ARBA" id="ARBA00022755"/>
    </source>
</evidence>
<dbReference type="Proteomes" id="UP000266975">
    <property type="component" value="Unassembled WGS sequence"/>
</dbReference>
<dbReference type="GO" id="GO:0005829">
    <property type="term" value="C:cytosol"/>
    <property type="evidence" value="ECO:0007669"/>
    <property type="project" value="TreeGrafter"/>
</dbReference>
<name>A0A3M8K618_9CORY</name>
<dbReference type="GO" id="GO:0004644">
    <property type="term" value="F:phosphoribosylglycinamide formyltransferase activity"/>
    <property type="evidence" value="ECO:0007669"/>
    <property type="project" value="UniProtKB-UniRule"/>
</dbReference>
<dbReference type="NCBIfam" id="TIGR00639">
    <property type="entry name" value="PurN"/>
    <property type="match status" value="1"/>
</dbReference>
<dbReference type="HAMAP" id="MF_01930">
    <property type="entry name" value="PurN"/>
    <property type="match status" value="1"/>
</dbReference>
<evidence type="ECO:0000313" key="8">
    <source>
        <dbReference type="Proteomes" id="UP000266975"/>
    </source>
</evidence>
<comment type="similarity">
    <text evidence="4">Belongs to the GART family.</text>
</comment>
<dbReference type="EC" id="2.1.2.2" evidence="4"/>
<feature type="compositionally biased region" description="Polar residues" evidence="5">
    <location>
        <begin position="16"/>
        <end position="27"/>
    </location>
</feature>
<dbReference type="GO" id="GO:0006189">
    <property type="term" value="P:'de novo' IMP biosynthetic process"/>
    <property type="evidence" value="ECO:0007669"/>
    <property type="project" value="UniProtKB-UniRule"/>
</dbReference>
<dbReference type="InterPro" id="IPR004607">
    <property type="entry name" value="GART"/>
</dbReference>
<evidence type="ECO:0000313" key="7">
    <source>
        <dbReference type="EMBL" id="RNE48616.1"/>
    </source>
</evidence>
<accession>A0A3M8K618</accession>
<sequence length="235" mass="25262">MSRQAKKSLKTAKIVRNNSQTPRSLPQRTKIGRVTSPTDPTTVLNVVVLVSGSGTLLQSLLDQQDGSYRISRVIADVECVALERAEKAGVDTRIVALGDDRSAWNVMLADTISEADPDLIVSAGFMKILGSGVLDRFGGRIINTHPALLPSFPGAHAVRDALAAGVKVTGSTVHFIDSGVDTGPIIAQRALEVASEDTESTLHERIKTIERQLIVSVLRAATIDENTRKVEFINE</sequence>
<protein>
    <recommendedName>
        <fullName evidence="4">Phosphoribosylglycinamide formyltransferase</fullName>
        <ecNumber evidence="4">2.1.2.2</ecNumber>
    </recommendedName>
    <alternativeName>
        <fullName evidence="4">5'-phosphoribosylglycinamide transformylase</fullName>
    </alternativeName>
    <alternativeName>
        <fullName evidence="4">GAR transformylase</fullName>
        <shortName evidence="4">GART</shortName>
    </alternativeName>
</protein>
<evidence type="ECO:0000256" key="4">
    <source>
        <dbReference type="HAMAP-Rule" id="MF_01930"/>
    </source>
</evidence>
<dbReference type="OrthoDB" id="9806170at2"/>
<feature type="binding site" evidence="4">
    <location>
        <position position="101"/>
    </location>
    <ligand>
        <name>(6R)-10-formyltetrahydrofolate</name>
        <dbReference type="ChEBI" id="CHEBI:195366"/>
    </ligand>
</feature>
<feature type="site" description="Raises pKa of active site His" evidence="4">
    <location>
        <position position="181"/>
    </location>
</feature>
<gene>
    <name evidence="4" type="primary">purN</name>
    <name evidence="7" type="ORF">C5L39_09010</name>
</gene>
<comment type="catalytic activity">
    <reaction evidence="4">
        <text>N(1)-(5-phospho-beta-D-ribosyl)glycinamide + (6R)-10-formyltetrahydrofolate = N(2)-formyl-N(1)-(5-phospho-beta-D-ribosyl)glycinamide + (6S)-5,6,7,8-tetrahydrofolate + H(+)</text>
        <dbReference type="Rhea" id="RHEA:15053"/>
        <dbReference type="ChEBI" id="CHEBI:15378"/>
        <dbReference type="ChEBI" id="CHEBI:57453"/>
        <dbReference type="ChEBI" id="CHEBI:143788"/>
        <dbReference type="ChEBI" id="CHEBI:147286"/>
        <dbReference type="ChEBI" id="CHEBI:195366"/>
        <dbReference type="EC" id="2.1.2.2"/>
    </reaction>
</comment>
<evidence type="ECO:0000256" key="5">
    <source>
        <dbReference type="SAM" id="MobiDB-lite"/>
    </source>
</evidence>
<keyword evidence="8" id="KW-1185">Reference proteome</keyword>
<dbReference type="SUPFAM" id="SSF53328">
    <property type="entry name" value="Formyltransferase"/>
    <property type="match status" value="1"/>
</dbReference>
<dbReference type="Pfam" id="PF00551">
    <property type="entry name" value="Formyl_trans_N"/>
    <property type="match status" value="1"/>
</dbReference>
<keyword evidence="2 4" id="KW-0808">Transferase</keyword>
<feature type="domain" description="Formyl transferase N-terminal" evidence="6">
    <location>
        <begin position="45"/>
        <end position="218"/>
    </location>
</feature>
<proteinExistence type="inferred from homology"/>
<feature type="region of interest" description="Disordered" evidence="5">
    <location>
        <begin position="1"/>
        <end position="36"/>
    </location>
</feature>
<feature type="binding site" evidence="4">
    <location>
        <position position="143"/>
    </location>
    <ligand>
        <name>(6R)-10-formyltetrahydrofolate</name>
        <dbReference type="ChEBI" id="CHEBI:195366"/>
    </ligand>
</feature>
<comment type="pathway">
    <text evidence="1 4">Purine metabolism; IMP biosynthesis via de novo pathway; N(2)-formyl-N(1)-(5-phospho-D-ribosyl)glycinamide from N(1)-(5-phospho-D-ribosyl)glycinamide (10-formyl THF route): step 1/1.</text>
</comment>
<reference evidence="7 8" key="1">
    <citation type="submission" date="2018-02" db="EMBL/GenBank/DDBJ databases">
        <title>Corynebacterium alimpuense sp. nov., a marine obligate actinomycete isolated from sediments of Valparaiso bay, Chile.</title>
        <authorList>
            <person name="Claverias F."/>
            <person name="Gonzales-Siles L."/>
            <person name="Salva-Serra F."/>
            <person name="Inganaes E."/>
            <person name="Molin K."/>
            <person name="Cumsille A."/>
            <person name="Undabarrena A."/>
            <person name="Couve E."/>
            <person name="Moore E.R.B."/>
            <person name="Gomila M."/>
            <person name="Camara B."/>
        </authorList>
    </citation>
    <scope>NUCLEOTIDE SEQUENCE [LARGE SCALE GENOMIC DNA]</scope>
    <source>
        <strain evidence="7 8">CCUG 69366</strain>
    </source>
</reference>
<comment type="function">
    <text evidence="4">Catalyzes the transfer of a formyl group from 10-formyltetrahydrofolate to 5-phospho-ribosyl-glycinamide (GAR), producing 5-phospho-ribosyl-N-formylglycinamide (FGAR) and tetrahydrofolate.</text>
</comment>
<feature type="active site" description="Proton donor" evidence="4">
    <location>
        <position position="145"/>
    </location>
</feature>
<dbReference type="InterPro" id="IPR036477">
    <property type="entry name" value="Formyl_transf_N_sf"/>
</dbReference>
<evidence type="ECO:0000256" key="1">
    <source>
        <dbReference type="ARBA" id="ARBA00005054"/>
    </source>
</evidence>
<dbReference type="PANTHER" id="PTHR43369:SF2">
    <property type="entry name" value="PHOSPHORIBOSYLGLYCINAMIDE FORMYLTRANSFERASE"/>
    <property type="match status" value="1"/>
</dbReference>
<dbReference type="Gene3D" id="3.40.50.170">
    <property type="entry name" value="Formyl transferase, N-terminal domain"/>
    <property type="match status" value="1"/>
</dbReference>
<keyword evidence="3 4" id="KW-0658">Purine biosynthesis</keyword>
<dbReference type="AlphaFoldDB" id="A0A3M8K618"/>
<feature type="compositionally biased region" description="Basic residues" evidence="5">
    <location>
        <begin position="1"/>
        <end position="10"/>
    </location>
</feature>
<dbReference type="EMBL" id="PTJO01000005">
    <property type="protein sequence ID" value="RNE48616.1"/>
    <property type="molecule type" value="Genomic_DNA"/>
</dbReference>
<organism evidence="7 8">
    <name type="scientific">Corynebacterium alimapuense</name>
    <dbReference type="NCBI Taxonomy" id="1576874"/>
    <lineage>
        <taxon>Bacteria</taxon>
        <taxon>Bacillati</taxon>
        <taxon>Actinomycetota</taxon>
        <taxon>Actinomycetes</taxon>
        <taxon>Mycobacteriales</taxon>
        <taxon>Corynebacteriaceae</taxon>
        <taxon>Corynebacterium</taxon>
    </lineage>
</organism>
<evidence type="ECO:0000256" key="2">
    <source>
        <dbReference type="ARBA" id="ARBA00022679"/>
    </source>
</evidence>
<dbReference type="InterPro" id="IPR002376">
    <property type="entry name" value="Formyl_transf_N"/>
</dbReference>
<dbReference type="CDD" id="cd08645">
    <property type="entry name" value="FMT_core_GART"/>
    <property type="match status" value="1"/>
</dbReference>
<comment type="caution">
    <text evidence="4">Lacks conserved residue(s) required for the propagation of feature annotation.</text>
</comment>
<dbReference type="PANTHER" id="PTHR43369">
    <property type="entry name" value="PHOSPHORIBOSYLGLYCINAMIDE FORMYLTRANSFERASE"/>
    <property type="match status" value="1"/>
</dbReference>
<comment type="caution">
    <text evidence="7">The sequence shown here is derived from an EMBL/GenBank/DDBJ whole genome shotgun (WGS) entry which is preliminary data.</text>
</comment>
<dbReference type="UniPathway" id="UPA00074">
    <property type="reaction ID" value="UER00126"/>
</dbReference>
<evidence type="ECO:0000259" key="6">
    <source>
        <dbReference type="Pfam" id="PF00551"/>
    </source>
</evidence>
<feature type="binding site" evidence="4">
    <location>
        <begin position="126"/>
        <end position="129"/>
    </location>
    <ligand>
        <name>(6R)-10-formyltetrahydrofolate</name>
        <dbReference type="ChEBI" id="CHEBI:195366"/>
    </ligand>
</feature>